<protein>
    <submittedName>
        <fullName evidence="2">Uncharacterized protein YdhG (YjbR/CyaY superfamily)</fullName>
    </submittedName>
</protein>
<dbReference type="Proteomes" id="UP000321583">
    <property type="component" value="Unassembled WGS sequence"/>
</dbReference>
<evidence type="ECO:0000313" key="2">
    <source>
        <dbReference type="EMBL" id="TWH05040.1"/>
    </source>
</evidence>
<evidence type="ECO:0000313" key="3">
    <source>
        <dbReference type="Proteomes" id="UP000321583"/>
    </source>
</evidence>
<organism evidence="2 3">
    <name type="scientific">Pseudoxanthomonas taiwanensis J19</name>
    <dbReference type="NCBI Taxonomy" id="935569"/>
    <lineage>
        <taxon>Bacteria</taxon>
        <taxon>Pseudomonadati</taxon>
        <taxon>Pseudomonadota</taxon>
        <taxon>Gammaproteobacteria</taxon>
        <taxon>Lysobacterales</taxon>
        <taxon>Lysobacteraceae</taxon>
        <taxon>Pseudoxanthomonas</taxon>
    </lineage>
</organism>
<sequence length="126" mass="13769">MDKPGKPTTVDGYIAAASTEAQAQARLREMRQCLREAAPGAEEGLKWGKPAFTLGTVLFVHSAHRQDISLHPAPEAVEYFAAELEGYQTSGNTIQFPLDQPLPLALIHRIADFRVRAVVEDGAGWK</sequence>
<dbReference type="AlphaFoldDB" id="A0A562D668"/>
<evidence type="ECO:0000259" key="1">
    <source>
        <dbReference type="Pfam" id="PF08818"/>
    </source>
</evidence>
<dbReference type="Pfam" id="PF08818">
    <property type="entry name" value="DUF1801"/>
    <property type="match status" value="1"/>
</dbReference>
<feature type="domain" description="YdhG-like" evidence="1">
    <location>
        <begin position="24"/>
        <end position="114"/>
    </location>
</feature>
<dbReference type="SUPFAM" id="SSF159888">
    <property type="entry name" value="YdhG-like"/>
    <property type="match status" value="1"/>
</dbReference>
<comment type="caution">
    <text evidence="2">The sequence shown here is derived from an EMBL/GenBank/DDBJ whole genome shotgun (WGS) entry which is preliminary data.</text>
</comment>
<dbReference type="OrthoDB" id="9811812at2"/>
<dbReference type="Gene3D" id="3.90.1150.200">
    <property type="match status" value="1"/>
</dbReference>
<dbReference type="InterPro" id="IPR014922">
    <property type="entry name" value="YdhG-like"/>
</dbReference>
<dbReference type="RefSeq" id="WP_028915796.1">
    <property type="nucleotide sequence ID" value="NZ_VLJS01000098.1"/>
</dbReference>
<reference evidence="2 3" key="1">
    <citation type="submission" date="2019-07" db="EMBL/GenBank/DDBJ databases">
        <title>Genome sequencing of lignin-degrading bacterial isolates.</title>
        <authorList>
            <person name="Gladden J."/>
        </authorList>
    </citation>
    <scope>NUCLEOTIDE SEQUENCE [LARGE SCALE GENOMIC DNA]</scope>
    <source>
        <strain evidence="2 3">J19</strain>
    </source>
</reference>
<proteinExistence type="predicted"/>
<accession>A0A562D668</accession>
<gene>
    <name evidence="2" type="ORF">L613_006600000010</name>
</gene>
<keyword evidence="3" id="KW-1185">Reference proteome</keyword>
<name>A0A562D668_9GAMM</name>
<dbReference type="EMBL" id="VLJS01000098">
    <property type="protein sequence ID" value="TWH05040.1"/>
    <property type="molecule type" value="Genomic_DNA"/>
</dbReference>